<dbReference type="PANTHER" id="PTHR14679:SF1">
    <property type="entry name" value="GEM-ASSOCIATED PROTEIN 7"/>
    <property type="match status" value="1"/>
</dbReference>
<dbReference type="PANTHER" id="PTHR14679">
    <property type="entry name" value="GEM-ASSOCIATED PROTEIN 7"/>
    <property type="match status" value="1"/>
</dbReference>
<dbReference type="EMBL" id="CAKOFQ010006790">
    <property type="protein sequence ID" value="CAH1971876.1"/>
    <property type="molecule type" value="Genomic_DNA"/>
</dbReference>
<dbReference type="InterPro" id="IPR020338">
    <property type="entry name" value="SMN_gemin7"/>
</dbReference>
<accession>A0A9P0KD88</accession>
<sequence>MTELSTKMREETENKEITDANAFLRERFLYFLSSICGKKECTFEMYENTVVRGTIKAVDLDFLNIIVENLKTPMSEPISTGILRPSDVLTISYK</sequence>
<organism evidence="1 2">
    <name type="scientific">Acanthoscelides obtectus</name>
    <name type="common">Bean weevil</name>
    <name type="synonym">Bruchus obtectus</name>
    <dbReference type="NCBI Taxonomy" id="200917"/>
    <lineage>
        <taxon>Eukaryota</taxon>
        <taxon>Metazoa</taxon>
        <taxon>Ecdysozoa</taxon>
        <taxon>Arthropoda</taxon>
        <taxon>Hexapoda</taxon>
        <taxon>Insecta</taxon>
        <taxon>Pterygota</taxon>
        <taxon>Neoptera</taxon>
        <taxon>Endopterygota</taxon>
        <taxon>Coleoptera</taxon>
        <taxon>Polyphaga</taxon>
        <taxon>Cucujiformia</taxon>
        <taxon>Chrysomeloidea</taxon>
        <taxon>Chrysomelidae</taxon>
        <taxon>Bruchinae</taxon>
        <taxon>Bruchini</taxon>
        <taxon>Acanthoscelides</taxon>
    </lineage>
</organism>
<name>A0A9P0KD88_ACAOB</name>
<keyword evidence="2" id="KW-1185">Reference proteome</keyword>
<dbReference type="GO" id="GO:0034719">
    <property type="term" value="C:SMN-Sm protein complex"/>
    <property type="evidence" value="ECO:0007669"/>
    <property type="project" value="InterPro"/>
</dbReference>
<dbReference type="OrthoDB" id="70763at2759"/>
<reference evidence="1" key="1">
    <citation type="submission" date="2022-03" db="EMBL/GenBank/DDBJ databases">
        <authorList>
            <person name="Sayadi A."/>
        </authorList>
    </citation>
    <scope>NUCLEOTIDE SEQUENCE</scope>
</reference>
<dbReference type="Gene3D" id="2.30.30.100">
    <property type="match status" value="1"/>
</dbReference>
<protein>
    <submittedName>
        <fullName evidence="1">Uncharacterized protein</fullName>
    </submittedName>
</protein>
<proteinExistence type="predicted"/>
<evidence type="ECO:0000313" key="1">
    <source>
        <dbReference type="EMBL" id="CAH1971876.1"/>
    </source>
</evidence>
<gene>
    <name evidence="1" type="ORF">ACAOBT_LOCUS9661</name>
</gene>
<dbReference type="Pfam" id="PF11095">
    <property type="entry name" value="Gemin7"/>
    <property type="match status" value="1"/>
</dbReference>
<dbReference type="AlphaFoldDB" id="A0A9P0KD88"/>
<comment type="caution">
    <text evidence="1">The sequence shown here is derived from an EMBL/GenBank/DDBJ whole genome shotgun (WGS) entry which is preliminary data.</text>
</comment>
<evidence type="ECO:0000313" key="2">
    <source>
        <dbReference type="Proteomes" id="UP001152888"/>
    </source>
</evidence>
<dbReference type="Proteomes" id="UP001152888">
    <property type="component" value="Unassembled WGS sequence"/>
</dbReference>
<dbReference type="GO" id="GO:0000387">
    <property type="term" value="P:spliceosomal snRNP assembly"/>
    <property type="evidence" value="ECO:0007669"/>
    <property type="project" value="TreeGrafter"/>
</dbReference>